<evidence type="ECO:0000259" key="7">
    <source>
        <dbReference type="PROSITE" id="PS51471"/>
    </source>
</evidence>
<evidence type="ECO:0000256" key="2">
    <source>
        <dbReference type="ARBA" id="ARBA00008056"/>
    </source>
</evidence>
<keyword evidence="3 6" id="KW-0479">Metal-binding</keyword>
<dbReference type="PANTHER" id="PTHR10209:SF714">
    <property type="entry name" value="1-AMINOCYCLOPROPANE-1-CARBOXYLATE OXIDASE HOMOLOG 11-RELATED"/>
    <property type="match status" value="1"/>
</dbReference>
<dbReference type="EMBL" id="AWUE01021079">
    <property type="protein sequence ID" value="OMO63701.1"/>
    <property type="molecule type" value="Genomic_DNA"/>
</dbReference>
<evidence type="ECO:0000256" key="4">
    <source>
        <dbReference type="ARBA" id="ARBA00023002"/>
    </source>
</evidence>
<reference evidence="9" key="1">
    <citation type="submission" date="2013-09" db="EMBL/GenBank/DDBJ databases">
        <title>Corchorus olitorius genome sequencing.</title>
        <authorList>
            <person name="Alam M."/>
            <person name="Haque M.S."/>
            <person name="Islam M.S."/>
            <person name="Emdad E.M."/>
            <person name="Islam M.M."/>
            <person name="Ahmed B."/>
            <person name="Halim A."/>
            <person name="Hossen Q.M.M."/>
            <person name="Hossain M.Z."/>
            <person name="Ahmed R."/>
            <person name="Khan M.M."/>
            <person name="Islam R."/>
            <person name="Rashid M.M."/>
            <person name="Khan S.A."/>
            <person name="Rahman M.S."/>
            <person name="Alam M."/>
            <person name="Yahiya A.S."/>
            <person name="Khan M.S."/>
            <person name="Azam M.S."/>
            <person name="Haque T."/>
            <person name="Lashkar M.Z.H."/>
            <person name="Akhand A.I."/>
            <person name="Morshed G."/>
            <person name="Roy S."/>
            <person name="Uddin K.S."/>
            <person name="Rabeya T."/>
            <person name="Hossain A.S."/>
            <person name="Chowdhury A."/>
            <person name="Snigdha A.R."/>
            <person name="Mortoza M.S."/>
            <person name="Matin S.A."/>
            <person name="Hoque S.M.E."/>
            <person name="Islam M.K."/>
            <person name="Roy D.K."/>
            <person name="Haider R."/>
            <person name="Moosa M.M."/>
            <person name="Elias S.M."/>
            <person name="Hasan A.M."/>
            <person name="Jahan S."/>
            <person name="Shafiuddin M."/>
            <person name="Mahmood N."/>
            <person name="Shommy N.S."/>
        </authorList>
    </citation>
    <scope>NUCLEOTIDE SEQUENCE [LARGE SCALE GENOMIC DNA]</scope>
    <source>
        <strain evidence="9">cv. O-4</strain>
    </source>
</reference>
<dbReference type="PROSITE" id="PS51471">
    <property type="entry name" value="FE2OG_OXY"/>
    <property type="match status" value="1"/>
</dbReference>
<evidence type="ECO:0000313" key="9">
    <source>
        <dbReference type="Proteomes" id="UP000187203"/>
    </source>
</evidence>
<organism evidence="8 9">
    <name type="scientific">Corchorus olitorius</name>
    <dbReference type="NCBI Taxonomy" id="93759"/>
    <lineage>
        <taxon>Eukaryota</taxon>
        <taxon>Viridiplantae</taxon>
        <taxon>Streptophyta</taxon>
        <taxon>Embryophyta</taxon>
        <taxon>Tracheophyta</taxon>
        <taxon>Spermatophyta</taxon>
        <taxon>Magnoliopsida</taxon>
        <taxon>eudicotyledons</taxon>
        <taxon>Gunneridae</taxon>
        <taxon>Pentapetalae</taxon>
        <taxon>rosids</taxon>
        <taxon>malvids</taxon>
        <taxon>Malvales</taxon>
        <taxon>Malvaceae</taxon>
        <taxon>Grewioideae</taxon>
        <taxon>Apeibeae</taxon>
        <taxon>Corchorus</taxon>
    </lineage>
</organism>
<dbReference type="Pfam" id="PF03171">
    <property type="entry name" value="2OG-FeII_Oxy"/>
    <property type="match status" value="1"/>
</dbReference>
<name>A0A1R3H093_9ROSI</name>
<protein>
    <submittedName>
        <fullName evidence="8">Oxoglutarate/iron-dependent dioxygenase</fullName>
    </submittedName>
</protein>
<dbReference type="GO" id="GO:0046872">
    <property type="term" value="F:metal ion binding"/>
    <property type="evidence" value="ECO:0007669"/>
    <property type="project" value="UniProtKB-KW"/>
</dbReference>
<feature type="domain" description="Fe2OG dioxygenase" evidence="7">
    <location>
        <begin position="191"/>
        <end position="295"/>
    </location>
</feature>
<dbReference type="Pfam" id="PF14226">
    <property type="entry name" value="DIOX_N"/>
    <property type="match status" value="1"/>
</dbReference>
<dbReference type="PANTHER" id="PTHR10209">
    <property type="entry name" value="OXIDOREDUCTASE, 2OG-FE II OXYGENASE FAMILY PROTEIN"/>
    <property type="match status" value="1"/>
</dbReference>
<dbReference type="STRING" id="93759.A0A1R3H093"/>
<keyword evidence="8" id="KW-0223">Dioxygenase</keyword>
<keyword evidence="4 6" id="KW-0560">Oxidoreductase</keyword>
<dbReference type="Gene3D" id="2.60.120.330">
    <property type="entry name" value="B-lactam Antibiotic, Isopenicillin N Synthase, Chain"/>
    <property type="match status" value="1"/>
</dbReference>
<keyword evidence="9" id="KW-1185">Reference proteome</keyword>
<evidence type="ECO:0000313" key="8">
    <source>
        <dbReference type="EMBL" id="OMO63701.1"/>
    </source>
</evidence>
<proteinExistence type="inferred from homology"/>
<dbReference type="GO" id="GO:0051213">
    <property type="term" value="F:dioxygenase activity"/>
    <property type="evidence" value="ECO:0007669"/>
    <property type="project" value="UniProtKB-KW"/>
</dbReference>
<evidence type="ECO:0000256" key="5">
    <source>
        <dbReference type="ARBA" id="ARBA00023004"/>
    </source>
</evidence>
<comment type="similarity">
    <text evidence="2 6">Belongs to the iron/ascorbate-dependent oxidoreductase family.</text>
</comment>
<keyword evidence="5 6" id="KW-0408">Iron</keyword>
<evidence type="ECO:0000256" key="1">
    <source>
        <dbReference type="ARBA" id="ARBA00001962"/>
    </source>
</evidence>
<evidence type="ECO:0000256" key="3">
    <source>
        <dbReference type="ARBA" id="ARBA00022723"/>
    </source>
</evidence>
<dbReference type="InterPro" id="IPR044861">
    <property type="entry name" value="IPNS-like_FE2OG_OXY"/>
</dbReference>
<dbReference type="Proteomes" id="UP000187203">
    <property type="component" value="Unassembled WGS sequence"/>
</dbReference>
<comment type="caution">
    <text evidence="8">The sequence shown here is derived from an EMBL/GenBank/DDBJ whole genome shotgun (WGS) entry which is preliminary data.</text>
</comment>
<accession>A0A1R3H093</accession>
<dbReference type="AlphaFoldDB" id="A0A1R3H093"/>
<dbReference type="SUPFAM" id="SSF51197">
    <property type="entry name" value="Clavaminate synthase-like"/>
    <property type="match status" value="1"/>
</dbReference>
<comment type="cofactor">
    <cofactor evidence="1">
        <name>Fe cation</name>
        <dbReference type="ChEBI" id="CHEBI:24875"/>
    </cofactor>
</comment>
<sequence>MIKAFFETRAGVKGLVDSGIIKIPNIFIRPPQTLLPKSSFENDEALQIPEIDFQGFESEPTRTKIVDAIRDAAQTWGIFRMVNHGVPVSIMENMLDAVRRFHEQPLEAKKAWYSRQERGQRIFDRNTNVKVAAWRDTVACEFPHGVIDQEIIPEICREAMSEYLKCILKMKQTLCELLAEALGLRRDYLTSFEGMKVALIACHYYPACPEPGKTLGTSRHTDPSVLTILLESNVDGLQVLHQGQWVDVPHRHGHLIANIGDFLQILSNGKFKSVPHRVLATSMGPRISAACFFAPTLAYRNEPIGPAEELVSEESPPIYKGISINRYIPFFRSKNRDGTIALPHLKINGAREP</sequence>
<evidence type="ECO:0000256" key="6">
    <source>
        <dbReference type="RuleBase" id="RU003682"/>
    </source>
</evidence>
<dbReference type="InterPro" id="IPR005123">
    <property type="entry name" value="Oxoglu/Fe-dep_dioxygenase_dom"/>
</dbReference>
<dbReference type="FunFam" id="2.60.120.330:FF:000005">
    <property type="entry name" value="1-aminocyclopropane-1-carboxylate oxidase homolog 1"/>
    <property type="match status" value="1"/>
</dbReference>
<dbReference type="InterPro" id="IPR027443">
    <property type="entry name" value="IPNS-like_sf"/>
</dbReference>
<gene>
    <name evidence="8" type="ORF">COLO4_32238</name>
</gene>
<dbReference type="InterPro" id="IPR026992">
    <property type="entry name" value="DIOX_N"/>
</dbReference>
<dbReference type="OrthoDB" id="986795at2759"/>